<gene>
    <name evidence="5" type="ORF">L21TH_2586</name>
</gene>
<dbReference type="PANTHER" id="PTHR43193">
    <property type="match status" value="1"/>
</dbReference>
<evidence type="ECO:0000256" key="2">
    <source>
        <dbReference type="ARBA" id="ARBA00023004"/>
    </source>
</evidence>
<evidence type="ECO:0000256" key="1">
    <source>
        <dbReference type="ARBA" id="ARBA00022723"/>
    </source>
</evidence>
<dbReference type="eggNOG" id="COG1035">
    <property type="taxonomic scope" value="Bacteria"/>
</dbReference>
<dbReference type="Pfam" id="PF04432">
    <property type="entry name" value="FrhB_FdhB_C"/>
    <property type="match status" value="1"/>
</dbReference>
<proteinExistence type="predicted"/>
<dbReference type="RefSeq" id="WP_006317314.1">
    <property type="nucleotide sequence ID" value="NZ_ARZA01000277.1"/>
</dbReference>
<dbReference type="eggNOG" id="COG1143">
    <property type="taxonomic scope" value="Bacteria"/>
</dbReference>
<dbReference type="AlphaFoldDB" id="R1CRJ6"/>
<dbReference type="STRING" id="1304284.L21TH_2586"/>
<dbReference type="OrthoDB" id="430408at2"/>
<dbReference type="Pfam" id="PF04422">
    <property type="entry name" value="FrhB_FdhB_N"/>
    <property type="match status" value="1"/>
</dbReference>
<sequence>MIDTKINEKKDCVGCYACANICPVNCISMISDREGFWYPKIDYDKCIKCGKCIDVCPTINHKTVKNKPVAYACINKDESIRLKSSSGGVFTLLAEQIIENGGVVFGAGFNENFEVVHSYVETKEELERFRGSKYVQSKIGETYKQVKNILELGRKVVFTGTPCQIAGLKTFLGKAYENLLCADIICHGVPSPEVWKKYIIYREEKAGSSTKRIAFRRKDEGWKRYSVSFIFKNDTEYRQIFRQDSYMRAFLKDICLRPSCYDCQFKTIYRQSDITLADFWGIQNILPEMDDDKGTSLVFVNSIAGQAMFEKLKDKILFNEVDINEAVKYNSAAIKSVKYNPKRIDFFNEINNGEPFDRLVKKYCTDSITTIVKMKSKILIYRLLKNTGLLSSAKKLLKKA</sequence>
<dbReference type="GO" id="GO:0051536">
    <property type="term" value="F:iron-sulfur cluster binding"/>
    <property type="evidence" value="ECO:0007669"/>
    <property type="project" value="UniProtKB-KW"/>
</dbReference>
<dbReference type="InterPro" id="IPR007525">
    <property type="entry name" value="FrhB_FdhB_C"/>
</dbReference>
<name>R1CRJ6_9FIRM</name>
<keyword evidence="2" id="KW-0408">Iron</keyword>
<evidence type="ECO:0000256" key="3">
    <source>
        <dbReference type="ARBA" id="ARBA00023014"/>
    </source>
</evidence>
<feature type="domain" description="4Fe-4S ferredoxin-type" evidence="4">
    <location>
        <begin position="37"/>
        <end position="67"/>
    </location>
</feature>
<dbReference type="InterPro" id="IPR007516">
    <property type="entry name" value="Co_F420_Hydgase/DH_bsu_N"/>
</dbReference>
<dbReference type="PANTHER" id="PTHR43193:SF2">
    <property type="entry name" value="POLYFERREDOXIN PROTEIN FWDF"/>
    <property type="match status" value="1"/>
</dbReference>
<comment type="caution">
    <text evidence="5">The sequence shown here is derived from an EMBL/GenBank/DDBJ whole genome shotgun (WGS) entry which is preliminary data.</text>
</comment>
<protein>
    <recommendedName>
        <fullName evidence="4">4Fe-4S ferredoxin-type domain-containing protein</fullName>
    </recommendedName>
</protein>
<keyword evidence="3" id="KW-0411">Iron-sulfur</keyword>
<evidence type="ECO:0000313" key="6">
    <source>
        <dbReference type="Proteomes" id="UP000013378"/>
    </source>
</evidence>
<dbReference type="PATRIC" id="fig|1304284.3.peg.2541"/>
<dbReference type="GO" id="GO:0046872">
    <property type="term" value="F:metal ion binding"/>
    <property type="evidence" value="ECO:0007669"/>
    <property type="project" value="UniProtKB-KW"/>
</dbReference>
<dbReference type="EMBL" id="ARZA01000277">
    <property type="protein sequence ID" value="EOC99328.1"/>
    <property type="molecule type" value="Genomic_DNA"/>
</dbReference>
<evidence type="ECO:0000313" key="5">
    <source>
        <dbReference type="EMBL" id="EOC99328.1"/>
    </source>
</evidence>
<dbReference type="PROSITE" id="PS00198">
    <property type="entry name" value="4FE4S_FER_1"/>
    <property type="match status" value="2"/>
</dbReference>
<keyword evidence="1" id="KW-0479">Metal-binding</keyword>
<accession>R1CRJ6</accession>
<dbReference type="Pfam" id="PF12838">
    <property type="entry name" value="Fer4_7"/>
    <property type="match status" value="1"/>
</dbReference>
<dbReference type="InterPro" id="IPR017900">
    <property type="entry name" value="4Fe4S_Fe_S_CS"/>
</dbReference>
<dbReference type="SUPFAM" id="SSF54862">
    <property type="entry name" value="4Fe-4S ferredoxins"/>
    <property type="match status" value="1"/>
</dbReference>
<evidence type="ECO:0000259" key="4">
    <source>
        <dbReference type="PROSITE" id="PS51379"/>
    </source>
</evidence>
<reference evidence="5 6" key="1">
    <citation type="journal article" date="2015" name="Geomicrobiol. J.">
        <title>Caldisalinibacter kiritimatiensis gen. nov., sp. nov., a moderately thermohalophilic thiosulfate-reducing bacterium from a hypersaline microbial mat.</title>
        <authorList>
            <person name="Ben Hania W."/>
            <person name="Joseph M."/>
            <person name="Fiebig A."/>
            <person name="Bunk B."/>
            <person name="Klenk H.-P."/>
            <person name="Fardeau M.-L."/>
            <person name="Spring S."/>
        </authorList>
    </citation>
    <scope>NUCLEOTIDE SEQUENCE [LARGE SCALE GENOMIC DNA]</scope>
    <source>
        <strain evidence="5 6">L21-TH-D2</strain>
    </source>
</reference>
<dbReference type="InterPro" id="IPR017896">
    <property type="entry name" value="4Fe4S_Fe-S-bd"/>
</dbReference>
<organism evidence="5 6">
    <name type="scientific">Caldisalinibacter kiritimatiensis</name>
    <dbReference type="NCBI Taxonomy" id="1304284"/>
    <lineage>
        <taxon>Bacteria</taxon>
        <taxon>Bacillati</taxon>
        <taxon>Bacillota</taxon>
        <taxon>Tissierellia</taxon>
        <taxon>Tissierellales</taxon>
        <taxon>Thermohalobacteraceae</taxon>
        <taxon>Caldisalinibacter</taxon>
    </lineage>
</organism>
<keyword evidence="6" id="KW-1185">Reference proteome</keyword>
<dbReference type="Proteomes" id="UP000013378">
    <property type="component" value="Unassembled WGS sequence"/>
</dbReference>
<dbReference type="InterPro" id="IPR052977">
    <property type="entry name" value="Polyferredoxin-like_ET"/>
</dbReference>
<feature type="domain" description="4Fe-4S ferredoxin-type" evidence="4">
    <location>
        <begin position="2"/>
        <end position="32"/>
    </location>
</feature>
<dbReference type="Gene3D" id="3.30.70.20">
    <property type="match status" value="1"/>
</dbReference>
<dbReference type="PROSITE" id="PS51379">
    <property type="entry name" value="4FE4S_FER_2"/>
    <property type="match status" value="2"/>
</dbReference>